<accession>A0A369ZLY8</accession>
<keyword evidence="4" id="KW-0813">Transport</keyword>
<comment type="caution">
    <text evidence="8">The sequence shown here is derived from an EMBL/GenBank/DDBJ whole genome shotgun (WGS) entry which is preliminary data.</text>
</comment>
<dbReference type="GO" id="GO:0015888">
    <property type="term" value="P:thiamine transport"/>
    <property type="evidence" value="ECO:0007669"/>
    <property type="project" value="InterPro"/>
</dbReference>
<dbReference type="InterPro" id="IPR006059">
    <property type="entry name" value="SBP"/>
</dbReference>
<dbReference type="NCBIfam" id="TIGR01276">
    <property type="entry name" value="thiB"/>
    <property type="match status" value="1"/>
</dbReference>
<evidence type="ECO:0000256" key="7">
    <source>
        <dbReference type="SAM" id="SignalP"/>
    </source>
</evidence>
<gene>
    <name evidence="8" type="primary">thiB</name>
    <name evidence="8" type="ORF">DPV98_02245</name>
</gene>
<sequence>MKTVSLTLSVIGLAVATAAFATEKPVLNVYTYDSFASKYGPASQLEANFEKVCHCDLRFLPFDNGVTMLNRVRLEGKKTKADVVVGIDNFTQAEAEKSGLFAANELTLQDTALPITWQSHTFYPYDYSEYAFIYNKEKLANPPKSLKELFERQDLRIIYQDPRTSTVGRGLLVWANQVLASKGEMSKWWESLAKHTVTVGKGWSETYGAYLKGEADMVLSYTTSPLYHQWYENDNKNVAAIFEEGHLMQVELAAILKSSQQKPLAQQFLRFLHEPESQKIIAKSNIMKPVVAGEIDPLLTSLPKIKVLETLQPNADLVRQWLANWQKAVSK</sequence>
<organism evidence="8 9">
    <name type="scientific">Haemophilus parahaemolyticus</name>
    <dbReference type="NCBI Taxonomy" id="735"/>
    <lineage>
        <taxon>Bacteria</taxon>
        <taxon>Pseudomonadati</taxon>
        <taxon>Pseudomonadota</taxon>
        <taxon>Gammaproteobacteria</taxon>
        <taxon>Pasteurellales</taxon>
        <taxon>Pasteurellaceae</taxon>
        <taxon>Haemophilus</taxon>
    </lineage>
</organism>
<dbReference type="GO" id="GO:0030975">
    <property type="term" value="F:thiamine binding"/>
    <property type="evidence" value="ECO:0007669"/>
    <property type="project" value="InterPro"/>
</dbReference>
<evidence type="ECO:0000256" key="1">
    <source>
        <dbReference type="ARBA" id="ARBA00004418"/>
    </source>
</evidence>
<evidence type="ECO:0000313" key="8">
    <source>
        <dbReference type="EMBL" id="RDF05257.1"/>
    </source>
</evidence>
<feature type="chain" id="PRO_5016719908" description="Thiamine-binding periplasmic protein" evidence="7">
    <location>
        <begin position="22"/>
        <end position="331"/>
    </location>
</feature>
<dbReference type="Pfam" id="PF01547">
    <property type="entry name" value="SBP_bac_1"/>
    <property type="match status" value="1"/>
</dbReference>
<dbReference type="EMBL" id="QEQD01000002">
    <property type="protein sequence ID" value="RDF05257.1"/>
    <property type="molecule type" value="Genomic_DNA"/>
</dbReference>
<dbReference type="RefSeq" id="WP_111312475.1">
    <property type="nucleotide sequence ID" value="NZ_JAUPSI010000021.1"/>
</dbReference>
<dbReference type="GO" id="GO:0030288">
    <property type="term" value="C:outer membrane-bounded periplasmic space"/>
    <property type="evidence" value="ECO:0007669"/>
    <property type="project" value="InterPro"/>
</dbReference>
<dbReference type="Gene3D" id="3.40.190.10">
    <property type="entry name" value="Periplasmic binding protein-like II"/>
    <property type="match status" value="2"/>
</dbReference>
<keyword evidence="6" id="KW-0574">Periplasm</keyword>
<dbReference type="PANTHER" id="PTHR30006">
    <property type="entry name" value="THIAMINE-BINDING PERIPLASMIC PROTEIN-RELATED"/>
    <property type="match status" value="1"/>
</dbReference>
<evidence type="ECO:0000313" key="9">
    <source>
        <dbReference type="Proteomes" id="UP000253999"/>
    </source>
</evidence>
<dbReference type="PANTHER" id="PTHR30006:SF3">
    <property type="entry name" value="THIAMINE-BINDING PERIPLASMIC PROTEIN"/>
    <property type="match status" value="1"/>
</dbReference>
<comment type="similarity">
    <text evidence="2">Belongs to the bacterial solute-binding protein 1 family.</text>
</comment>
<dbReference type="InterPro" id="IPR005967">
    <property type="entry name" value="ThiB"/>
</dbReference>
<dbReference type="Proteomes" id="UP000253999">
    <property type="component" value="Unassembled WGS sequence"/>
</dbReference>
<evidence type="ECO:0000256" key="2">
    <source>
        <dbReference type="ARBA" id="ARBA00008520"/>
    </source>
</evidence>
<protein>
    <recommendedName>
        <fullName evidence="3">Thiamine-binding periplasmic protein</fullName>
    </recommendedName>
</protein>
<reference evidence="8 9" key="1">
    <citation type="submission" date="2018-05" db="EMBL/GenBank/DDBJ databases">
        <title>Draft Genome Sequences for a Diverse set of 7 Haemophilus Species.</title>
        <authorList>
            <person name="Nichols M."/>
            <person name="Topaz N."/>
            <person name="Wang X."/>
            <person name="Wang X."/>
            <person name="Boxrud D."/>
        </authorList>
    </citation>
    <scope>NUCLEOTIDE SEQUENCE [LARGE SCALE GENOMIC DNA]</scope>
    <source>
        <strain evidence="8 9">C2010039593</strain>
    </source>
</reference>
<evidence type="ECO:0000256" key="5">
    <source>
        <dbReference type="ARBA" id="ARBA00022729"/>
    </source>
</evidence>
<dbReference type="SUPFAM" id="SSF53850">
    <property type="entry name" value="Periplasmic binding protein-like II"/>
    <property type="match status" value="1"/>
</dbReference>
<feature type="signal peptide" evidence="7">
    <location>
        <begin position="1"/>
        <end position="21"/>
    </location>
</feature>
<proteinExistence type="inferred from homology"/>
<dbReference type="NCBIfam" id="TIGR01254">
    <property type="entry name" value="sfuA"/>
    <property type="match status" value="1"/>
</dbReference>
<dbReference type="GO" id="GO:0030976">
    <property type="term" value="F:thiamine pyrophosphate binding"/>
    <property type="evidence" value="ECO:0007669"/>
    <property type="project" value="TreeGrafter"/>
</dbReference>
<comment type="subcellular location">
    <subcellularLocation>
        <location evidence="1">Periplasm</location>
    </subcellularLocation>
</comment>
<keyword evidence="5 7" id="KW-0732">Signal</keyword>
<name>A0A369ZLY8_HAEPH</name>
<evidence type="ECO:0000256" key="4">
    <source>
        <dbReference type="ARBA" id="ARBA00022448"/>
    </source>
</evidence>
<dbReference type="InterPro" id="IPR005948">
    <property type="entry name" value="ThiB-like"/>
</dbReference>
<dbReference type="AlphaFoldDB" id="A0A369ZLY8"/>
<evidence type="ECO:0000256" key="6">
    <source>
        <dbReference type="ARBA" id="ARBA00022764"/>
    </source>
</evidence>
<dbReference type="STRING" id="735.B0185_06250"/>
<evidence type="ECO:0000256" key="3">
    <source>
        <dbReference type="ARBA" id="ARBA00019815"/>
    </source>
</evidence>